<dbReference type="EMBL" id="JACIDC010000011">
    <property type="protein sequence ID" value="MBB4041502.1"/>
    <property type="molecule type" value="Genomic_DNA"/>
</dbReference>
<dbReference type="SUPFAM" id="SSF51735">
    <property type="entry name" value="NAD(P)-binding Rossmann-fold domains"/>
    <property type="match status" value="1"/>
</dbReference>
<evidence type="ECO:0000256" key="2">
    <source>
        <dbReference type="ARBA" id="ARBA00007637"/>
    </source>
</evidence>
<dbReference type="EC" id="5.1.3.25" evidence="4"/>
<dbReference type="InterPro" id="IPR036291">
    <property type="entry name" value="NAD(P)-bd_dom_sf"/>
</dbReference>
<dbReference type="InterPro" id="IPR001509">
    <property type="entry name" value="Epimerase_deHydtase"/>
</dbReference>
<evidence type="ECO:0000313" key="4">
    <source>
        <dbReference type="EMBL" id="MBB4041502.1"/>
    </source>
</evidence>
<comment type="similarity">
    <text evidence="2">Belongs to the NAD(P)-dependent epimerase/dehydratase family.</text>
</comment>
<evidence type="ECO:0000256" key="1">
    <source>
        <dbReference type="ARBA" id="ARBA00005125"/>
    </source>
</evidence>
<dbReference type="Proteomes" id="UP000519439">
    <property type="component" value="Unassembled WGS sequence"/>
</dbReference>
<evidence type="ECO:0000313" key="5">
    <source>
        <dbReference type="Proteomes" id="UP000519439"/>
    </source>
</evidence>
<dbReference type="Pfam" id="PF01370">
    <property type="entry name" value="Epimerase"/>
    <property type="match status" value="2"/>
</dbReference>
<dbReference type="Gene3D" id="3.40.50.720">
    <property type="entry name" value="NAD(P)-binding Rossmann-like Domain"/>
    <property type="match status" value="1"/>
</dbReference>
<keyword evidence="5" id="KW-1185">Reference proteome</keyword>
<reference evidence="4 5" key="1">
    <citation type="submission" date="2020-08" db="EMBL/GenBank/DDBJ databases">
        <title>Genomic Encyclopedia of Type Strains, Phase IV (KMG-IV): sequencing the most valuable type-strain genomes for metagenomic binning, comparative biology and taxonomic classification.</title>
        <authorList>
            <person name="Goeker M."/>
        </authorList>
    </citation>
    <scope>NUCLEOTIDE SEQUENCE [LARGE SCALE GENOMIC DNA]</scope>
    <source>
        <strain evidence="4 5">DSM 15743</strain>
    </source>
</reference>
<feature type="domain" description="NAD-dependent epimerase/dehydratase" evidence="3">
    <location>
        <begin position="176"/>
        <end position="274"/>
    </location>
</feature>
<protein>
    <submittedName>
        <fullName evidence="4">dTDP-L-rhamnose 4-epimerase</fullName>
        <ecNumber evidence="4">5.1.3.25</ecNumber>
    </submittedName>
</protein>
<organism evidence="4 5">
    <name type="scientific">Microvirga flocculans</name>
    <dbReference type="NCBI Taxonomy" id="217168"/>
    <lineage>
        <taxon>Bacteria</taxon>
        <taxon>Pseudomonadati</taxon>
        <taxon>Pseudomonadota</taxon>
        <taxon>Alphaproteobacteria</taxon>
        <taxon>Hyphomicrobiales</taxon>
        <taxon>Methylobacteriaceae</taxon>
        <taxon>Microvirga</taxon>
    </lineage>
</organism>
<name>A0A7W6IHB9_9HYPH</name>
<dbReference type="PROSITE" id="PS51257">
    <property type="entry name" value="PROKAR_LIPOPROTEIN"/>
    <property type="match status" value="1"/>
</dbReference>
<comment type="caution">
    <text evidence="4">The sequence shown here is derived from an EMBL/GenBank/DDBJ whole genome shotgun (WGS) entry which is preliminary data.</text>
</comment>
<proteinExistence type="inferred from homology"/>
<accession>A0A7W6IHB9</accession>
<evidence type="ECO:0000259" key="3">
    <source>
        <dbReference type="Pfam" id="PF01370"/>
    </source>
</evidence>
<sequence>MENKTCLVTGGAGFIGCAISSRLADRFDRVVAVDNLHPQIHPRAERPVALDPRVEFMVRDVTNPDHWSEILNFIQPHVVVHLAAETGTGQSLTEATRHASVNVVGTTLMLDALSQYQIFPEAILLTSSRAVYGEGAWRRRDGEGTIYPGQRTRAQLERGEWDFPGLQPMPFTAGVTEPRPTSVYGATKLAQEYVLGAWCLSFNVKPIILRLQNVYGPGQSLINPYTGIVSLFCRLAREGKSIPVYEDGAIVRDFVFIDDVAAAIDRALAHSSHLPLGRIPYDVGSGEPVTIAEVADWISKRYGASSPHVNGAFRYGDVRHAACTIERTVKDLGWAPAWSLYRGLEALVEWIEVQLQPK</sequence>
<dbReference type="AlphaFoldDB" id="A0A7W6IHB9"/>
<dbReference type="GO" id="GO:0016853">
    <property type="term" value="F:isomerase activity"/>
    <property type="evidence" value="ECO:0007669"/>
    <property type="project" value="UniProtKB-KW"/>
</dbReference>
<keyword evidence="4" id="KW-0413">Isomerase</keyword>
<gene>
    <name evidence="4" type="ORF">GGR34_003179</name>
</gene>
<dbReference type="RefSeq" id="WP_027317326.1">
    <property type="nucleotide sequence ID" value="NZ_JACIDC010000011.1"/>
</dbReference>
<feature type="domain" description="NAD-dependent epimerase/dehydratase" evidence="3">
    <location>
        <begin position="7"/>
        <end position="137"/>
    </location>
</feature>
<comment type="pathway">
    <text evidence="1">Bacterial outer membrane biogenesis; LPS O-antigen biosynthesis.</text>
</comment>
<dbReference type="PANTHER" id="PTHR43000">
    <property type="entry name" value="DTDP-D-GLUCOSE 4,6-DEHYDRATASE-RELATED"/>
    <property type="match status" value="1"/>
</dbReference>